<dbReference type="InterPro" id="IPR001917">
    <property type="entry name" value="Aminotrans_II_pyridoxalP_BS"/>
</dbReference>
<evidence type="ECO:0000256" key="1">
    <source>
        <dbReference type="ARBA" id="ARBA00001933"/>
    </source>
</evidence>
<dbReference type="InterPro" id="IPR005861">
    <property type="entry name" value="HisP_aminotrans"/>
</dbReference>
<evidence type="ECO:0000256" key="8">
    <source>
        <dbReference type="ARBA" id="ARBA00022898"/>
    </source>
</evidence>
<dbReference type="GO" id="GO:0030170">
    <property type="term" value="F:pyridoxal phosphate binding"/>
    <property type="evidence" value="ECO:0007669"/>
    <property type="project" value="InterPro"/>
</dbReference>
<dbReference type="InterPro" id="IPR015422">
    <property type="entry name" value="PyrdxlP-dep_Trfase_small"/>
</dbReference>
<keyword evidence="9" id="KW-0368">Histidine biosynthesis</keyword>
<feature type="domain" description="Aminotransferase class I/classII large" evidence="13">
    <location>
        <begin position="42"/>
        <end position="431"/>
    </location>
</feature>
<dbReference type="EC" id="2.6.1.9" evidence="4"/>
<dbReference type="NCBIfam" id="TIGR01141">
    <property type="entry name" value="hisC"/>
    <property type="match status" value="1"/>
</dbReference>
<reference evidence="14" key="1">
    <citation type="submission" date="2021-01" db="EMBL/GenBank/DDBJ databases">
        <authorList>
            <person name="Corre E."/>
            <person name="Pelletier E."/>
            <person name="Niang G."/>
            <person name="Scheremetjew M."/>
            <person name="Finn R."/>
            <person name="Kale V."/>
            <person name="Holt S."/>
            <person name="Cochrane G."/>
            <person name="Meng A."/>
            <person name="Brown T."/>
            <person name="Cohen L."/>
        </authorList>
    </citation>
    <scope>NUCLEOTIDE SEQUENCE</scope>
    <source>
        <strain evidence="14">Pop2</strain>
    </source>
</reference>
<comment type="catalytic activity">
    <reaction evidence="11">
        <text>L-histidinol phosphate + 2-oxoglutarate = 3-(imidazol-4-yl)-2-oxopropyl phosphate + L-glutamate</text>
        <dbReference type="Rhea" id="RHEA:23744"/>
        <dbReference type="ChEBI" id="CHEBI:16810"/>
        <dbReference type="ChEBI" id="CHEBI:29985"/>
        <dbReference type="ChEBI" id="CHEBI:57766"/>
        <dbReference type="ChEBI" id="CHEBI:57980"/>
        <dbReference type="EC" id="2.6.1.9"/>
    </reaction>
</comment>
<evidence type="ECO:0000256" key="3">
    <source>
        <dbReference type="ARBA" id="ARBA00008392"/>
    </source>
</evidence>
<evidence type="ECO:0000256" key="6">
    <source>
        <dbReference type="ARBA" id="ARBA00022605"/>
    </source>
</evidence>
<dbReference type="GO" id="GO:0004400">
    <property type="term" value="F:histidinol-phosphate transaminase activity"/>
    <property type="evidence" value="ECO:0007669"/>
    <property type="project" value="UniProtKB-EC"/>
</dbReference>
<dbReference type="EMBL" id="HBGN01032347">
    <property type="protein sequence ID" value="CAD9349357.1"/>
    <property type="molecule type" value="Transcribed_RNA"/>
</dbReference>
<dbReference type="Gene3D" id="3.40.640.10">
    <property type="entry name" value="Type I PLP-dependent aspartate aminotransferase-like (Major domain)"/>
    <property type="match status" value="1"/>
</dbReference>
<comment type="cofactor">
    <cofactor evidence="1 12">
        <name>pyridoxal 5'-phosphate</name>
        <dbReference type="ChEBI" id="CHEBI:597326"/>
    </cofactor>
</comment>
<evidence type="ECO:0000256" key="2">
    <source>
        <dbReference type="ARBA" id="ARBA00005011"/>
    </source>
</evidence>
<evidence type="ECO:0000256" key="4">
    <source>
        <dbReference type="ARBA" id="ARBA00012748"/>
    </source>
</evidence>
<dbReference type="InterPro" id="IPR004839">
    <property type="entry name" value="Aminotransferase_I/II_large"/>
</dbReference>
<keyword evidence="7" id="KW-0808">Transferase</keyword>
<name>A0A7S2EPE8_9STRA</name>
<dbReference type="AlphaFoldDB" id="A0A7S2EPE8"/>
<sequence length="440" mass="49125">MAEEKKADCSPEGIAHKLARPNILALAPYRCARDDYSSGILLDANENPIGPTALPTQSTTNSLSLERYPDPYQITLKHKYLQFRNASTQLTPDNVFVGVGSDEAIDLLMRIFCVPGVDNIVITPPTYGMYKVSAAVNDVEVIKVDLTPDFDVRVNETLAATNANTKLLFICSPGNPTARAIPHSTIIALATSPLYNGYIVVDEAYIDFSPVASTISLLSSYPNIIVLQTLSKAFGLAGIRCGFALSHPDVIQLMNNVKAPYNMNSLTTEVAINALGNVEDVLKVNVQTLLEQREVVMKELEKLDFVTKVYPSDANFVLFRLERFAQEVYKVVRVLFLYWFVVFEDDGVLFLSQKVNTHYGRCEKLVFTHIPLLIESLFLTKKITPLHIQKNTQMADGGVVTRYRGNEVHCHECIRVSIGQEHENQEFLKRLVDTYQKLSS</sequence>
<protein>
    <recommendedName>
        <fullName evidence="4">histidinol-phosphate transaminase</fullName>
        <ecNumber evidence="4">2.6.1.9</ecNumber>
    </recommendedName>
    <alternativeName>
        <fullName evidence="10">Imidazole acetol-phosphate transaminase</fullName>
    </alternativeName>
</protein>
<organism evidence="14">
    <name type="scientific">Ditylum brightwellii</name>
    <dbReference type="NCBI Taxonomy" id="49249"/>
    <lineage>
        <taxon>Eukaryota</taxon>
        <taxon>Sar</taxon>
        <taxon>Stramenopiles</taxon>
        <taxon>Ochrophyta</taxon>
        <taxon>Bacillariophyta</taxon>
        <taxon>Mediophyceae</taxon>
        <taxon>Lithodesmiophycidae</taxon>
        <taxon>Lithodesmiales</taxon>
        <taxon>Lithodesmiaceae</taxon>
        <taxon>Ditylum</taxon>
    </lineage>
</organism>
<dbReference type="InterPro" id="IPR015421">
    <property type="entry name" value="PyrdxlP-dep_Trfase_major"/>
</dbReference>
<evidence type="ECO:0000256" key="5">
    <source>
        <dbReference type="ARBA" id="ARBA00022576"/>
    </source>
</evidence>
<keyword evidence="8 12" id="KW-0663">Pyridoxal phosphate</keyword>
<dbReference type="InterPro" id="IPR015424">
    <property type="entry name" value="PyrdxlP-dep_Trfase"/>
</dbReference>
<evidence type="ECO:0000259" key="13">
    <source>
        <dbReference type="Pfam" id="PF00155"/>
    </source>
</evidence>
<evidence type="ECO:0000256" key="11">
    <source>
        <dbReference type="ARBA" id="ARBA00047481"/>
    </source>
</evidence>
<evidence type="ECO:0000256" key="12">
    <source>
        <dbReference type="RuleBase" id="RU003693"/>
    </source>
</evidence>
<keyword evidence="5" id="KW-0032">Aminotransferase</keyword>
<comment type="pathway">
    <text evidence="2">Amino-acid biosynthesis; L-histidine biosynthesis; L-histidine from 5-phospho-alpha-D-ribose 1-diphosphate: step 7/9.</text>
</comment>
<keyword evidence="6" id="KW-0028">Amino-acid biosynthesis</keyword>
<evidence type="ECO:0000256" key="10">
    <source>
        <dbReference type="ARBA" id="ARBA00030262"/>
    </source>
</evidence>
<dbReference type="GO" id="GO:0000105">
    <property type="term" value="P:L-histidine biosynthetic process"/>
    <property type="evidence" value="ECO:0007669"/>
    <property type="project" value="UniProtKB-KW"/>
</dbReference>
<accession>A0A7S2EPE8</accession>
<evidence type="ECO:0000313" key="14">
    <source>
        <dbReference type="EMBL" id="CAD9349357.1"/>
    </source>
</evidence>
<dbReference type="Gene3D" id="3.90.1150.10">
    <property type="entry name" value="Aspartate Aminotransferase, domain 1"/>
    <property type="match status" value="2"/>
</dbReference>
<proteinExistence type="inferred from homology"/>
<dbReference type="PANTHER" id="PTHR42885">
    <property type="entry name" value="HISTIDINOL-PHOSPHATE AMINOTRANSFERASE-RELATED"/>
    <property type="match status" value="1"/>
</dbReference>
<gene>
    <name evidence="14" type="ORF">DBRI1063_LOCUS20900</name>
</gene>
<evidence type="ECO:0000256" key="7">
    <source>
        <dbReference type="ARBA" id="ARBA00022679"/>
    </source>
</evidence>
<dbReference type="CDD" id="cd00609">
    <property type="entry name" value="AAT_like"/>
    <property type="match status" value="1"/>
</dbReference>
<dbReference type="SUPFAM" id="SSF53383">
    <property type="entry name" value="PLP-dependent transferases"/>
    <property type="match status" value="1"/>
</dbReference>
<dbReference type="PROSITE" id="PS00599">
    <property type="entry name" value="AA_TRANSFER_CLASS_2"/>
    <property type="match status" value="1"/>
</dbReference>
<dbReference type="Pfam" id="PF00155">
    <property type="entry name" value="Aminotran_1_2"/>
    <property type="match status" value="1"/>
</dbReference>
<comment type="similarity">
    <text evidence="3 12">Belongs to the class-II pyridoxal-phosphate-dependent aminotransferase family.</text>
</comment>
<evidence type="ECO:0000256" key="9">
    <source>
        <dbReference type="ARBA" id="ARBA00023102"/>
    </source>
</evidence>
<dbReference type="PANTHER" id="PTHR42885:SF2">
    <property type="entry name" value="HISTIDINOL-PHOSPHATE AMINOTRANSFERASE"/>
    <property type="match status" value="1"/>
</dbReference>